<accession>A0A6J4UNV0</accession>
<sequence length="179" mass="18535">MTVSVFGMAKAAVRTGRRPRAPWAFWRTAPGIAVGNRPLARWLDLPPGVSRTGTPPPQGARPRAARAARSRTTSSEIDVGPHSEDSGLGADGRDAGALRAESRRVDRADGAWIAAAGSGPPGRVAADRSAGTSPALRATTSPGDCEVDVEWSRDDSSGTRDSPATVRLGVNRGTMGGQL</sequence>
<evidence type="ECO:0000256" key="1">
    <source>
        <dbReference type="SAM" id="MobiDB-lite"/>
    </source>
</evidence>
<dbReference type="EMBL" id="CADCWG010000131">
    <property type="protein sequence ID" value="CAA9553364.1"/>
    <property type="molecule type" value="Genomic_DNA"/>
</dbReference>
<name>A0A6J4UNV0_9BACT</name>
<evidence type="ECO:0000313" key="2">
    <source>
        <dbReference type="EMBL" id="CAA9553364.1"/>
    </source>
</evidence>
<gene>
    <name evidence="2" type="ORF">AVDCRST_MAG49-2030</name>
</gene>
<dbReference type="AlphaFoldDB" id="A0A6J4UNV0"/>
<feature type="compositionally biased region" description="Basic and acidic residues" evidence="1">
    <location>
        <begin position="79"/>
        <end position="109"/>
    </location>
</feature>
<proteinExistence type="predicted"/>
<protein>
    <submittedName>
        <fullName evidence="2">Uncharacterized protein</fullName>
    </submittedName>
</protein>
<reference evidence="2" key="1">
    <citation type="submission" date="2020-02" db="EMBL/GenBank/DDBJ databases">
        <authorList>
            <person name="Meier V. D."/>
        </authorList>
    </citation>
    <scope>NUCLEOTIDE SEQUENCE</scope>
    <source>
        <strain evidence="2">AVDCRST_MAG49</strain>
    </source>
</reference>
<organism evidence="2">
    <name type="scientific">uncultured Thermomicrobiales bacterium</name>
    <dbReference type="NCBI Taxonomy" id="1645740"/>
    <lineage>
        <taxon>Bacteria</taxon>
        <taxon>Pseudomonadati</taxon>
        <taxon>Thermomicrobiota</taxon>
        <taxon>Thermomicrobia</taxon>
        <taxon>Thermomicrobiales</taxon>
        <taxon>environmental samples</taxon>
    </lineage>
</organism>
<feature type="region of interest" description="Disordered" evidence="1">
    <location>
        <begin position="45"/>
        <end position="179"/>
    </location>
</feature>